<dbReference type="PROSITE" id="PS50071">
    <property type="entry name" value="HOMEOBOX_2"/>
    <property type="match status" value="1"/>
</dbReference>
<reference evidence="9" key="1">
    <citation type="submission" date="2025-08" db="UniProtKB">
        <authorList>
            <consortium name="RefSeq"/>
        </authorList>
    </citation>
    <scope>IDENTIFICATION</scope>
    <source>
        <tissue evidence="9">Testes</tissue>
    </source>
</reference>
<evidence type="ECO:0000256" key="6">
    <source>
        <dbReference type="RuleBase" id="RU000682"/>
    </source>
</evidence>
<dbReference type="Proteomes" id="UP000694865">
    <property type="component" value="Unplaced"/>
</dbReference>
<feature type="domain" description="Homeobox" evidence="7">
    <location>
        <begin position="108"/>
        <end position="168"/>
    </location>
</feature>
<comment type="subcellular location">
    <subcellularLocation>
        <location evidence="1 5 6">Nucleus</location>
    </subcellularLocation>
</comment>
<dbReference type="SUPFAM" id="SSF46689">
    <property type="entry name" value="Homeodomain-like"/>
    <property type="match status" value="1"/>
</dbReference>
<evidence type="ECO:0000313" key="9">
    <source>
        <dbReference type="RefSeq" id="XP_006817540.1"/>
    </source>
</evidence>
<evidence type="ECO:0000256" key="4">
    <source>
        <dbReference type="ARBA" id="ARBA00023242"/>
    </source>
</evidence>
<dbReference type="InterPro" id="IPR017970">
    <property type="entry name" value="Homeobox_CS"/>
</dbReference>
<keyword evidence="2 5" id="KW-0238">DNA-binding</keyword>
<dbReference type="GeneID" id="102801168"/>
<organism evidence="8 9">
    <name type="scientific">Saccoglossus kowalevskii</name>
    <name type="common">Acorn worm</name>
    <dbReference type="NCBI Taxonomy" id="10224"/>
    <lineage>
        <taxon>Eukaryota</taxon>
        <taxon>Metazoa</taxon>
        <taxon>Hemichordata</taxon>
        <taxon>Enteropneusta</taxon>
        <taxon>Harrimaniidae</taxon>
        <taxon>Saccoglossus</taxon>
    </lineage>
</organism>
<dbReference type="InterPro" id="IPR009057">
    <property type="entry name" value="Homeodomain-like_sf"/>
</dbReference>
<sequence length="243" mass="28018">MAPSNSRKPSFLIRDILDNLDEKKPSPSPYSPRQEFENHVFSIKNDIRASTAAFLLHPRLFKPTILTCNTDIRSTQYHPHLHQSSTRQRVMDVPTEEPLAPTLPIKPKRPRRRRTAFTQSQLSFLEKKFRCQKYLSVSDRGTVAEKLNLSETQVKTWYQNRRTKWKRQTAASERMEELRSHLCDEEGCPGRLRKEAAQNGVYNEDFLMHDSDSPASPASDMDECVSSCNGLTNDQFLRPIALV</sequence>
<dbReference type="RefSeq" id="XP_006817540.1">
    <property type="nucleotide sequence ID" value="XM_006817477.1"/>
</dbReference>
<gene>
    <name evidence="9" type="primary">LOC102801168</name>
</gene>
<keyword evidence="4 5" id="KW-0539">Nucleus</keyword>
<dbReference type="Gene3D" id="1.10.10.60">
    <property type="entry name" value="Homeodomain-like"/>
    <property type="match status" value="1"/>
</dbReference>
<protein>
    <submittedName>
        <fullName evidence="9">BarH-like 2 homeobox protein-like</fullName>
    </submittedName>
</protein>
<dbReference type="InterPro" id="IPR020479">
    <property type="entry name" value="HD_metazoa"/>
</dbReference>
<evidence type="ECO:0000256" key="1">
    <source>
        <dbReference type="ARBA" id="ARBA00004123"/>
    </source>
</evidence>
<dbReference type="PANTHER" id="PTHR24333:SF5">
    <property type="entry name" value="VENT HOMEOBOX"/>
    <property type="match status" value="1"/>
</dbReference>
<evidence type="ECO:0000259" key="7">
    <source>
        <dbReference type="PROSITE" id="PS50071"/>
    </source>
</evidence>
<evidence type="ECO:0000313" key="8">
    <source>
        <dbReference type="Proteomes" id="UP000694865"/>
    </source>
</evidence>
<dbReference type="Pfam" id="PF00046">
    <property type="entry name" value="Homeodomain"/>
    <property type="match status" value="1"/>
</dbReference>
<evidence type="ECO:0000256" key="2">
    <source>
        <dbReference type="ARBA" id="ARBA00023125"/>
    </source>
</evidence>
<dbReference type="CDD" id="cd00086">
    <property type="entry name" value="homeodomain"/>
    <property type="match status" value="1"/>
</dbReference>
<evidence type="ECO:0000256" key="3">
    <source>
        <dbReference type="ARBA" id="ARBA00023155"/>
    </source>
</evidence>
<evidence type="ECO:0000256" key="5">
    <source>
        <dbReference type="PROSITE-ProRule" id="PRU00108"/>
    </source>
</evidence>
<dbReference type="PROSITE" id="PS00027">
    <property type="entry name" value="HOMEOBOX_1"/>
    <property type="match status" value="1"/>
</dbReference>
<dbReference type="InterPro" id="IPR001356">
    <property type="entry name" value="HD"/>
</dbReference>
<dbReference type="PRINTS" id="PR00024">
    <property type="entry name" value="HOMEOBOX"/>
</dbReference>
<dbReference type="SMART" id="SM00389">
    <property type="entry name" value="HOX"/>
    <property type="match status" value="1"/>
</dbReference>
<dbReference type="InterPro" id="IPR050848">
    <property type="entry name" value="Homeobox_TF"/>
</dbReference>
<name>A0ABM0MBZ9_SACKO</name>
<keyword evidence="3 5" id="KW-0371">Homeobox</keyword>
<feature type="DNA-binding region" description="Homeobox" evidence="5">
    <location>
        <begin position="110"/>
        <end position="169"/>
    </location>
</feature>
<accession>A0ABM0MBZ9</accession>
<proteinExistence type="predicted"/>
<dbReference type="PANTHER" id="PTHR24333">
    <property type="entry name" value="HOMEO BOX HB9 LIKE A-RELATED"/>
    <property type="match status" value="1"/>
</dbReference>
<keyword evidence="8" id="KW-1185">Reference proteome</keyword>